<dbReference type="InterPro" id="IPR013785">
    <property type="entry name" value="Aldolase_TIM"/>
</dbReference>
<feature type="compositionally biased region" description="Acidic residues" evidence="9">
    <location>
        <begin position="671"/>
        <end position="683"/>
    </location>
</feature>
<keyword evidence="4" id="KW-0288">FMN</keyword>
<protein>
    <recommendedName>
        <fullName evidence="10">DUS-like FMN-binding domain-containing protein</fullName>
    </recommendedName>
</protein>
<feature type="compositionally biased region" description="Low complexity" evidence="9">
    <location>
        <begin position="658"/>
        <end position="667"/>
    </location>
</feature>
<evidence type="ECO:0000256" key="6">
    <source>
        <dbReference type="ARBA" id="ARBA00022857"/>
    </source>
</evidence>
<evidence type="ECO:0000313" key="12">
    <source>
        <dbReference type="Proteomes" id="UP001165080"/>
    </source>
</evidence>
<dbReference type="Gene3D" id="1.20.120.1460">
    <property type="match status" value="1"/>
</dbReference>
<sequence>MPAQSHLYSKAPSCLRQSCTKLLLPRQDAALRPSIALHSRSLARCIRSFCMEQTGVTTMQSDCAGSSAPAVAGHGAMTTAPPSEVLAVNGAATENPAAGRPLHSVAPMMDWTDVHFRQLARLLSRRTWLWTEMVVDKTIIHTQNLDKFLWFPREQRPLVLQLGGSDPATLAAAAAKAAEYGYDEINLNCGCPSDRVAGAGCFGAALMLQPQLVADCMAAMAAAVAAAGPGGGPLPVSVKCRLGVDEADSYAQLHEFVRVVSEGSPVRHFIVHSRKAFLNGLSPHQNRTVPPLRHQWAWALARDFPHLQFSLNGGLLDCHEARSAILTSHPEVPYTRPQLPPSDPRAAAAAVCGLSVADASAGAGARECNGDAGSEARGGTASASASAALESNGGGIEGVMIGRGAYNDPWGCLADADRSVYGEPYNPAPSRRWVIERYREYAEPMVGRWYIKPDGHPDPSIRTLMRPLLNLFHGEPGCKRWKAAVDEVLKGGPTGFGEVLDRTLHLIPDYVLDAPPRQPDLAALPPFQLDPALPSPTSRAGQNQAPPGSKPPRGGGGARGAGGSAAAAAAEAPPAVAAVAPPDSSGCSAALGGYAAANVDVDATASGVAHEKGREEQQAVSARGAAADEAAAAASSLVSEPRREERREGSREDGDGSSGAACCSARRAASEEGEEEEEEEEEAVAERGAGAAEASPRGEGSRGGAGAGAATGPAGTAAARVGGREAVVAAAAATTATQQAGAAAVGSGEGQPGKVRRRRQRGCILS</sequence>
<dbReference type="GO" id="GO:0050660">
    <property type="term" value="F:flavin adenine dinucleotide binding"/>
    <property type="evidence" value="ECO:0007669"/>
    <property type="project" value="InterPro"/>
</dbReference>
<feature type="domain" description="DUS-like FMN-binding" evidence="10">
    <location>
        <begin position="105"/>
        <end position="323"/>
    </location>
</feature>
<feature type="compositionally biased region" description="Low complexity" evidence="9">
    <location>
        <begin position="732"/>
        <end position="746"/>
    </location>
</feature>
<feature type="compositionally biased region" description="Gly residues" evidence="9">
    <location>
        <begin position="553"/>
        <end position="563"/>
    </location>
</feature>
<dbReference type="GO" id="GO:0017150">
    <property type="term" value="F:tRNA dihydrouridine synthase activity"/>
    <property type="evidence" value="ECO:0007669"/>
    <property type="project" value="InterPro"/>
</dbReference>
<dbReference type="InterPro" id="IPR035587">
    <property type="entry name" value="DUS-like_FMN-bd"/>
</dbReference>
<evidence type="ECO:0000256" key="2">
    <source>
        <dbReference type="ARBA" id="ARBA00022555"/>
    </source>
</evidence>
<evidence type="ECO:0000256" key="3">
    <source>
        <dbReference type="ARBA" id="ARBA00022630"/>
    </source>
</evidence>
<dbReference type="PANTHER" id="PTHR42907">
    <property type="entry name" value="FMN-LINKED OXIDOREDUCTASES SUPERFAMILY PROTEIN"/>
    <property type="match status" value="1"/>
</dbReference>
<dbReference type="SUPFAM" id="SSF51395">
    <property type="entry name" value="FMN-linked oxidoreductases"/>
    <property type="match status" value="1"/>
</dbReference>
<dbReference type="Proteomes" id="UP001165080">
    <property type="component" value="Unassembled WGS sequence"/>
</dbReference>
<gene>
    <name evidence="11" type="primary">PLEST006390</name>
    <name evidence="11" type="ORF">PLESTB_000786500</name>
</gene>
<keyword evidence="7" id="KW-0694">RNA-binding</keyword>
<dbReference type="PANTHER" id="PTHR42907:SF1">
    <property type="entry name" value="FMN-LINKED OXIDOREDUCTASES SUPERFAMILY PROTEIN"/>
    <property type="match status" value="1"/>
</dbReference>
<proteinExistence type="predicted"/>
<name>A0A9W6BLW1_9CHLO</name>
<evidence type="ECO:0000256" key="7">
    <source>
        <dbReference type="ARBA" id="ARBA00022884"/>
    </source>
</evidence>
<keyword evidence="6" id="KW-0521">NADP</keyword>
<feature type="compositionally biased region" description="Low complexity" evidence="9">
    <location>
        <begin position="619"/>
        <end position="636"/>
    </location>
</feature>
<feature type="region of interest" description="Disordered" evidence="9">
    <location>
        <begin position="732"/>
        <end position="766"/>
    </location>
</feature>
<evidence type="ECO:0000256" key="1">
    <source>
        <dbReference type="ARBA" id="ARBA00001917"/>
    </source>
</evidence>
<feature type="compositionally biased region" description="Low complexity" evidence="9">
    <location>
        <begin position="686"/>
        <end position="698"/>
    </location>
</feature>
<feature type="compositionally biased region" description="Low complexity" evidence="9">
    <location>
        <begin position="710"/>
        <end position="719"/>
    </location>
</feature>
<dbReference type="EMBL" id="BRXU01000008">
    <property type="protein sequence ID" value="GLC53781.1"/>
    <property type="molecule type" value="Genomic_DNA"/>
</dbReference>
<keyword evidence="8" id="KW-0560">Oxidoreductase</keyword>
<feature type="region of interest" description="Disordered" evidence="9">
    <location>
        <begin position="518"/>
        <end position="566"/>
    </location>
</feature>
<keyword evidence="2" id="KW-0820">tRNA-binding</keyword>
<accession>A0A9W6BLW1</accession>
<comment type="cofactor">
    <cofactor evidence="1">
        <name>FMN</name>
        <dbReference type="ChEBI" id="CHEBI:58210"/>
    </cofactor>
</comment>
<dbReference type="CDD" id="cd02801">
    <property type="entry name" value="DUS_like_FMN"/>
    <property type="match status" value="1"/>
</dbReference>
<dbReference type="OrthoDB" id="10262250at2759"/>
<feature type="compositionally biased region" description="Basic residues" evidence="9">
    <location>
        <begin position="754"/>
        <end position="766"/>
    </location>
</feature>
<dbReference type="Gene3D" id="3.20.20.70">
    <property type="entry name" value="Aldolase class I"/>
    <property type="match status" value="1"/>
</dbReference>
<dbReference type="AlphaFoldDB" id="A0A9W6BLW1"/>
<organism evidence="11 12">
    <name type="scientific">Pleodorina starrii</name>
    <dbReference type="NCBI Taxonomy" id="330485"/>
    <lineage>
        <taxon>Eukaryota</taxon>
        <taxon>Viridiplantae</taxon>
        <taxon>Chlorophyta</taxon>
        <taxon>core chlorophytes</taxon>
        <taxon>Chlorophyceae</taxon>
        <taxon>CS clade</taxon>
        <taxon>Chlamydomonadales</taxon>
        <taxon>Volvocaceae</taxon>
        <taxon>Pleodorina</taxon>
    </lineage>
</organism>
<reference evidence="11 12" key="1">
    <citation type="journal article" date="2023" name="Commun. Biol.">
        <title>Reorganization of the ancestral sex-determining regions during the evolution of trioecy in Pleodorina starrii.</title>
        <authorList>
            <person name="Takahashi K."/>
            <person name="Suzuki S."/>
            <person name="Kawai-Toyooka H."/>
            <person name="Yamamoto K."/>
            <person name="Hamaji T."/>
            <person name="Ootsuki R."/>
            <person name="Yamaguchi H."/>
            <person name="Kawachi M."/>
            <person name="Higashiyama T."/>
            <person name="Nozaki H."/>
        </authorList>
    </citation>
    <scope>NUCLEOTIDE SEQUENCE [LARGE SCALE GENOMIC DNA]</scope>
    <source>
        <strain evidence="11 12">NIES-4479</strain>
    </source>
</reference>
<keyword evidence="5" id="KW-0819">tRNA processing</keyword>
<feature type="compositionally biased region" description="Polar residues" evidence="9">
    <location>
        <begin position="535"/>
        <end position="544"/>
    </location>
</feature>
<dbReference type="InterPro" id="IPR004653">
    <property type="entry name" value="DusA"/>
</dbReference>
<evidence type="ECO:0000256" key="9">
    <source>
        <dbReference type="SAM" id="MobiDB-lite"/>
    </source>
</evidence>
<feature type="compositionally biased region" description="Basic and acidic residues" evidence="9">
    <location>
        <begin position="640"/>
        <end position="654"/>
    </location>
</feature>
<evidence type="ECO:0000256" key="4">
    <source>
        <dbReference type="ARBA" id="ARBA00022643"/>
    </source>
</evidence>
<dbReference type="NCBIfam" id="NF008774">
    <property type="entry name" value="PRK11815.1"/>
    <property type="match status" value="1"/>
</dbReference>
<dbReference type="GO" id="GO:0000049">
    <property type="term" value="F:tRNA binding"/>
    <property type="evidence" value="ECO:0007669"/>
    <property type="project" value="UniProtKB-KW"/>
</dbReference>
<keyword evidence="12" id="KW-1185">Reference proteome</keyword>
<dbReference type="InterPro" id="IPR018517">
    <property type="entry name" value="tRNA_hU_synthase_CS"/>
</dbReference>
<comment type="caution">
    <text evidence="11">The sequence shown here is derived from an EMBL/GenBank/DDBJ whole genome shotgun (WGS) entry which is preliminary data.</text>
</comment>
<evidence type="ECO:0000259" key="10">
    <source>
        <dbReference type="Pfam" id="PF01207"/>
    </source>
</evidence>
<feature type="region of interest" description="Disordered" evidence="9">
    <location>
        <begin position="607"/>
        <end position="719"/>
    </location>
</feature>
<evidence type="ECO:0000256" key="5">
    <source>
        <dbReference type="ARBA" id="ARBA00022694"/>
    </source>
</evidence>
<dbReference type="Pfam" id="PF01207">
    <property type="entry name" value="Dus"/>
    <property type="match status" value="1"/>
</dbReference>
<evidence type="ECO:0000256" key="8">
    <source>
        <dbReference type="ARBA" id="ARBA00023002"/>
    </source>
</evidence>
<keyword evidence="3" id="KW-0285">Flavoprotein</keyword>
<dbReference type="PROSITE" id="PS01136">
    <property type="entry name" value="UPF0034"/>
    <property type="match status" value="1"/>
</dbReference>
<evidence type="ECO:0000313" key="11">
    <source>
        <dbReference type="EMBL" id="GLC53781.1"/>
    </source>
</evidence>